<dbReference type="InterPro" id="IPR025491">
    <property type="entry name" value="DUF4382"/>
</dbReference>
<dbReference type="Proteomes" id="UP001163266">
    <property type="component" value="Chromosome"/>
</dbReference>
<reference evidence="3" key="1">
    <citation type="submission" date="2022-10" db="EMBL/GenBank/DDBJ databases">
        <title>Complete genome sequence of Schlegelella aquatica LMG 23380.</title>
        <authorList>
            <person name="Musilova J."/>
            <person name="Kourilova X."/>
            <person name="Bezdicek M."/>
            <person name="Hermankova K."/>
            <person name="Obruca S."/>
            <person name="Sedlar K."/>
        </authorList>
    </citation>
    <scope>NUCLEOTIDE SEQUENCE</scope>
    <source>
        <strain evidence="3">LMG 23380</strain>
    </source>
</reference>
<protein>
    <submittedName>
        <fullName evidence="3">DUF4382 domain-containing protein</fullName>
    </submittedName>
</protein>
<accession>A0ABY6MT60</accession>
<gene>
    <name evidence="3" type="ORF">OMP39_00960</name>
</gene>
<evidence type="ECO:0000313" key="4">
    <source>
        <dbReference type="Proteomes" id="UP001163266"/>
    </source>
</evidence>
<organism evidence="3 4">
    <name type="scientific">Caldimonas aquatica</name>
    <dbReference type="NCBI Taxonomy" id="376175"/>
    <lineage>
        <taxon>Bacteria</taxon>
        <taxon>Pseudomonadati</taxon>
        <taxon>Pseudomonadota</taxon>
        <taxon>Betaproteobacteria</taxon>
        <taxon>Burkholderiales</taxon>
        <taxon>Sphaerotilaceae</taxon>
        <taxon>Caldimonas</taxon>
    </lineage>
</organism>
<dbReference type="Gene3D" id="2.60.40.1120">
    <property type="entry name" value="Carboxypeptidase-like, regulatory domain"/>
    <property type="match status" value="1"/>
</dbReference>
<evidence type="ECO:0000259" key="2">
    <source>
        <dbReference type="Pfam" id="PF14321"/>
    </source>
</evidence>
<dbReference type="RefSeq" id="WP_264892960.1">
    <property type="nucleotide sequence ID" value="NZ_CP110257.1"/>
</dbReference>
<keyword evidence="4" id="KW-1185">Reference proteome</keyword>
<dbReference type="EMBL" id="CP110257">
    <property type="protein sequence ID" value="UZD55202.1"/>
    <property type="molecule type" value="Genomic_DNA"/>
</dbReference>
<sequence length="396" mass="40131">MEFFAKMTAWLRPWMMATMAFWLASCGGGAGSGGTGIVRVSLTDAPSCYEHVYVTVTRVSIHRSPSALPDDGGWSHIDVTPARRIDLLSLTNGVLEELGQTALPAGRYSQIRLILAANGGTAPYANSVVVNGEEQALHTPSSQQSGLKLHAQLDVAAGQTLDVVLDFDACKSVVQAGNSGKYLLKPVISVIPLAAGTAQAVAGYVDASAAGTTVSLQQAGVVVRSTQAAADGRFFLSPVPQGTYTLVLAGPGKKTAVVTGVPVGSGVTTVSTQAAPIAMQASGTADVTGTIVQSPAPAGGIDATVRALQNVGGGRVEVAAVRVAGAENEPSKAYALNGLATAAPRVATYTAGAVTPTFADAPGVAGQYRIEASVPGADPKTADVTLPPSATEDFTF</sequence>
<evidence type="ECO:0000313" key="3">
    <source>
        <dbReference type="EMBL" id="UZD55202.1"/>
    </source>
</evidence>
<name>A0ABY6MT60_9BURK</name>
<dbReference type="SUPFAM" id="SSF49464">
    <property type="entry name" value="Carboxypeptidase regulatory domain-like"/>
    <property type="match status" value="1"/>
</dbReference>
<dbReference type="Pfam" id="PF14321">
    <property type="entry name" value="DUF4382"/>
    <property type="match status" value="1"/>
</dbReference>
<feature type="domain" description="DUF4382" evidence="2">
    <location>
        <begin position="35"/>
        <end position="186"/>
    </location>
</feature>
<proteinExistence type="predicted"/>
<dbReference type="InterPro" id="IPR008969">
    <property type="entry name" value="CarboxyPept-like_regulatory"/>
</dbReference>
<evidence type="ECO:0000256" key="1">
    <source>
        <dbReference type="SAM" id="MobiDB-lite"/>
    </source>
</evidence>
<feature type="region of interest" description="Disordered" evidence="1">
    <location>
        <begin position="376"/>
        <end position="396"/>
    </location>
</feature>
<dbReference type="PROSITE" id="PS51257">
    <property type="entry name" value="PROKAR_LIPOPROTEIN"/>
    <property type="match status" value="1"/>
</dbReference>